<organism evidence="2 3">
    <name type="scientific">Planktothrix serta PCC 8927</name>
    <dbReference type="NCBI Taxonomy" id="671068"/>
    <lineage>
        <taxon>Bacteria</taxon>
        <taxon>Bacillati</taxon>
        <taxon>Cyanobacteriota</taxon>
        <taxon>Cyanophyceae</taxon>
        <taxon>Oscillatoriophycideae</taxon>
        <taxon>Oscillatoriales</taxon>
        <taxon>Microcoleaceae</taxon>
        <taxon>Planktothrix</taxon>
    </lineage>
</organism>
<proteinExistence type="predicted"/>
<accession>A0A7Z9E598</accession>
<sequence length="70" mass="8584">MVLIMLQEPQIMPPFYRQSQQRRQRLEKIEQMLTEIHERLNTMSEENRKLIETLGFNTQIDWIQKKLAQL</sequence>
<comment type="caution">
    <text evidence="2">The sequence shown here is derived from an EMBL/GenBank/DDBJ whole genome shotgun (WGS) entry which is preliminary data.</text>
</comment>
<evidence type="ECO:0000256" key="1">
    <source>
        <dbReference type="SAM" id="Coils"/>
    </source>
</evidence>
<gene>
    <name evidence="2" type="ORF">PL8927_900097</name>
</gene>
<dbReference type="AlphaFoldDB" id="A0A7Z9E598"/>
<feature type="coiled-coil region" evidence="1">
    <location>
        <begin position="26"/>
        <end position="53"/>
    </location>
</feature>
<evidence type="ECO:0000313" key="3">
    <source>
        <dbReference type="Proteomes" id="UP000184550"/>
    </source>
</evidence>
<evidence type="ECO:0000313" key="2">
    <source>
        <dbReference type="EMBL" id="VXD25790.1"/>
    </source>
</evidence>
<protein>
    <submittedName>
        <fullName evidence="2">Uncharacterized protein</fullName>
    </submittedName>
</protein>
<reference evidence="2" key="1">
    <citation type="submission" date="2019-10" db="EMBL/GenBank/DDBJ databases">
        <authorList>
            <consortium name="Genoscope - CEA"/>
            <person name="William W."/>
        </authorList>
    </citation>
    <scope>NUCLEOTIDE SEQUENCE [LARGE SCALE GENOMIC DNA]</scope>
    <source>
        <strain evidence="2">BBR_PRJEB10992</strain>
    </source>
</reference>
<dbReference type="EMBL" id="CZCU02000169">
    <property type="protein sequence ID" value="VXD25790.1"/>
    <property type="molecule type" value="Genomic_DNA"/>
</dbReference>
<dbReference type="Proteomes" id="UP000184550">
    <property type="component" value="Unassembled WGS sequence"/>
</dbReference>
<keyword evidence="1" id="KW-0175">Coiled coil</keyword>
<name>A0A7Z9E598_9CYAN</name>
<keyword evidence="3" id="KW-1185">Reference proteome</keyword>